<gene>
    <name evidence="1" type="ORF">I312_05672</name>
</gene>
<dbReference type="HOGENOM" id="CLU_1786772_0_0_1"/>
<accession>A0A0D0VC45</accession>
<reference evidence="1" key="1">
    <citation type="submission" date="2015-01" db="EMBL/GenBank/DDBJ databases">
        <title>The Genome Sequence of Cryptococcus gattii CA1280.</title>
        <authorList>
            <consortium name="The Broad Institute Genomics Platform"/>
            <person name="Cuomo C."/>
            <person name="Litvintseva A."/>
            <person name="Chen Y."/>
            <person name="Heitman J."/>
            <person name="Sun S."/>
            <person name="Springer D."/>
            <person name="Dromer F."/>
            <person name="Young S."/>
            <person name="Zeng Q."/>
            <person name="Gargeya S."/>
            <person name="Abouelleil A."/>
            <person name="Alvarado L."/>
            <person name="Chapman S.B."/>
            <person name="Gainer-Dewar J."/>
            <person name="Goldberg J."/>
            <person name="Griggs A."/>
            <person name="Gujja S."/>
            <person name="Hansen M."/>
            <person name="Howarth C."/>
            <person name="Imamovic A."/>
            <person name="Larimer J."/>
            <person name="Murphy C."/>
            <person name="Naylor J."/>
            <person name="Pearson M."/>
            <person name="Priest M."/>
            <person name="Roberts A."/>
            <person name="Saif S."/>
            <person name="Shea T."/>
            <person name="Sykes S."/>
            <person name="Wortman J."/>
            <person name="Nusbaum C."/>
            <person name="Birren B."/>
        </authorList>
    </citation>
    <scope>NUCLEOTIDE SEQUENCE [LARGE SCALE GENOMIC DNA]</scope>
    <source>
        <strain evidence="1">CA1280</strain>
    </source>
</reference>
<proteinExistence type="predicted"/>
<evidence type="ECO:0000313" key="1">
    <source>
        <dbReference type="EMBL" id="KIR45106.1"/>
    </source>
</evidence>
<name>A0A0D0VC45_CRYGA</name>
<dbReference type="AlphaFoldDB" id="A0A0D0VC45"/>
<sequence length="145" mass="15205">MSIVSIGTQRSSFTNCSSSNPNISLNSSTVGVTHPFFGSDTASSTFRLVTVYSSGSVTILMVLANFSRCENNGVDSVRVSYSPPSPAGWEPYCDSSLANNGLICPNRLPTTFSPKPTADNAVASGLVADLAGTSSKRRREPYSGP</sequence>
<protein>
    <submittedName>
        <fullName evidence="1">Uncharacterized protein</fullName>
    </submittedName>
</protein>
<dbReference type="EMBL" id="KN847991">
    <property type="protein sequence ID" value="KIR45106.1"/>
    <property type="molecule type" value="Genomic_DNA"/>
</dbReference>
<organism evidence="1">
    <name type="scientific">Cryptococcus bacillisporus CA1280</name>
    <dbReference type="NCBI Taxonomy" id="1296109"/>
    <lineage>
        <taxon>Eukaryota</taxon>
        <taxon>Fungi</taxon>
        <taxon>Dikarya</taxon>
        <taxon>Basidiomycota</taxon>
        <taxon>Agaricomycotina</taxon>
        <taxon>Tremellomycetes</taxon>
        <taxon>Tremellales</taxon>
        <taxon>Cryptococcaceae</taxon>
        <taxon>Cryptococcus</taxon>
        <taxon>Cryptococcus gattii species complex</taxon>
    </lineage>
</organism>